<sequence length="244" mass="27053">MSNSTIIQDVLKGVCTEEDVSDAFFELANTPVVMFRLPNKARTLQIHQDSQVQKQHTGGIVWETSVLLLNFLLLSNVNVGKTVLELGAGCGLLGLGLALANDSVHVTVTDTAQVVAQVHKNVTMNQLHQDSRITVCALDWTQYQEDAVISSVAAHSFDTLVATDVLFSPELVQPLLETMQYFAKPDACMYLCVQIRCAKSHALFLQRLGEFGWRSSDVTDELRAIPECQWGPWMGCQLFQLTRI</sequence>
<evidence type="ECO:0008006" key="3">
    <source>
        <dbReference type="Google" id="ProtNLM"/>
    </source>
</evidence>
<reference evidence="1 2" key="1">
    <citation type="journal article" date="2015" name="Plant Cell">
        <title>Oil accumulation by the oleaginous diatom Fistulifera solaris as revealed by the genome and transcriptome.</title>
        <authorList>
            <person name="Tanaka T."/>
            <person name="Maeda Y."/>
            <person name="Veluchamy A."/>
            <person name="Tanaka M."/>
            <person name="Abida H."/>
            <person name="Marechal E."/>
            <person name="Bowler C."/>
            <person name="Muto M."/>
            <person name="Sunaga Y."/>
            <person name="Tanaka M."/>
            <person name="Yoshino T."/>
            <person name="Taniguchi T."/>
            <person name="Fukuda Y."/>
            <person name="Nemoto M."/>
            <person name="Matsumoto M."/>
            <person name="Wong P.S."/>
            <person name="Aburatani S."/>
            <person name="Fujibuchi W."/>
        </authorList>
    </citation>
    <scope>NUCLEOTIDE SEQUENCE [LARGE SCALE GENOMIC DNA]</scope>
    <source>
        <strain evidence="1 2">JPCC DA0580</strain>
    </source>
</reference>
<proteinExistence type="predicted"/>
<comment type="caution">
    <text evidence="1">The sequence shown here is derived from an EMBL/GenBank/DDBJ whole genome shotgun (WGS) entry which is preliminary data.</text>
</comment>
<protein>
    <recommendedName>
        <fullName evidence="3">Calmodulin-lysine N-methyltransferase</fullName>
    </recommendedName>
</protein>
<dbReference type="InParanoid" id="A0A1Z5K835"/>
<dbReference type="Gene3D" id="3.40.50.150">
    <property type="entry name" value="Vaccinia Virus protein VP39"/>
    <property type="match status" value="1"/>
</dbReference>
<dbReference type="EMBL" id="BDSP01000184">
    <property type="protein sequence ID" value="GAX22397.1"/>
    <property type="molecule type" value="Genomic_DNA"/>
</dbReference>
<keyword evidence="2" id="KW-1185">Reference proteome</keyword>
<dbReference type="PANTHER" id="PTHR14614">
    <property type="entry name" value="HEPATOCELLULAR CARCINOMA-ASSOCIATED ANTIGEN"/>
    <property type="match status" value="1"/>
</dbReference>
<dbReference type="PANTHER" id="PTHR14614:SF98">
    <property type="entry name" value="S-ADENOSYL-L-METHIONINE-DEPENDENT METHYLTRANSFERASES SUPERFAMILY PROTEIN"/>
    <property type="match status" value="1"/>
</dbReference>
<organism evidence="1 2">
    <name type="scientific">Fistulifera solaris</name>
    <name type="common">Oleaginous diatom</name>
    <dbReference type="NCBI Taxonomy" id="1519565"/>
    <lineage>
        <taxon>Eukaryota</taxon>
        <taxon>Sar</taxon>
        <taxon>Stramenopiles</taxon>
        <taxon>Ochrophyta</taxon>
        <taxon>Bacillariophyta</taxon>
        <taxon>Bacillariophyceae</taxon>
        <taxon>Bacillariophycidae</taxon>
        <taxon>Naviculales</taxon>
        <taxon>Naviculaceae</taxon>
        <taxon>Fistulifera</taxon>
    </lineage>
</organism>
<evidence type="ECO:0000313" key="1">
    <source>
        <dbReference type="EMBL" id="GAX22397.1"/>
    </source>
</evidence>
<dbReference type="InterPro" id="IPR029063">
    <property type="entry name" value="SAM-dependent_MTases_sf"/>
</dbReference>
<accession>A0A1Z5K835</accession>
<dbReference type="InterPro" id="IPR019410">
    <property type="entry name" value="Methyltransf_16"/>
</dbReference>
<dbReference type="AlphaFoldDB" id="A0A1Z5K835"/>
<dbReference type="OrthoDB" id="194386at2759"/>
<gene>
    <name evidence="1" type="ORF">FisN_14Hh010</name>
</gene>
<dbReference type="SUPFAM" id="SSF53335">
    <property type="entry name" value="S-adenosyl-L-methionine-dependent methyltransferases"/>
    <property type="match status" value="1"/>
</dbReference>
<dbReference type="Proteomes" id="UP000198406">
    <property type="component" value="Unassembled WGS sequence"/>
</dbReference>
<dbReference type="Pfam" id="PF10294">
    <property type="entry name" value="Methyltransf_16"/>
    <property type="match status" value="1"/>
</dbReference>
<name>A0A1Z5K835_FISSO</name>
<evidence type="ECO:0000313" key="2">
    <source>
        <dbReference type="Proteomes" id="UP000198406"/>
    </source>
</evidence>